<reference evidence="4" key="1">
    <citation type="journal article" date="2021" name="PeerJ">
        <title>Extensive microbial diversity within the chicken gut microbiome revealed by metagenomics and culture.</title>
        <authorList>
            <person name="Gilroy R."/>
            <person name="Ravi A."/>
            <person name="Getino M."/>
            <person name="Pursley I."/>
            <person name="Horton D.L."/>
            <person name="Alikhan N.F."/>
            <person name="Baker D."/>
            <person name="Gharbi K."/>
            <person name="Hall N."/>
            <person name="Watson M."/>
            <person name="Adriaenssens E.M."/>
            <person name="Foster-Nyarko E."/>
            <person name="Jarju S."/>
            <person name="Secka A."/>
            <person name="Antonio M."/>
            <person name="Oren A."/>
            <person name="Chaudhuri R.R."/>
            <person name="La Ragione R."/>
            <person name="Hildebrand F."/>
            <person name="Pallen M.J."/>
        </authorList>
    </citation>
    <scope>NUCLEOTIDE SEQUENCE</scope>
    <source>
        <strain evidence="4">USAMLcec2-132</strain>
    </source>
</reference>
<keyword evidence="2" id="KW-1133">Transmembrane helix</keyword>
<evidence type="ECO:0000256" key="1">
    <source>
        <dbReference type="ARBA" id="ARBA00007362"/>
    </source>
</evidence>
<gene>
    <name evidence="4" type="ORF">H9761_05290</name>
</gene>
<evidence type="ECO:0000256" key="2">
    <source>
        <dbReference type="SAM" id="Phobius"/>
    </source>
</evidence>
<dbReference type="Pfam" id="PF00892">
    <property type="entry name" value="EamA"/>
    <property type="match status" value="1"/>
</dbReference>
<organism evidence="4 5">
    <name type="scientific">Candidatus Eisenbergiella merdavium</name>
    <dbReference type="NCBI Taxonomy" id="2838551"/>
    <lineage>
        <taxon>Bacteria</taxon>
        <taxon>Bacillati</taxon>
        <taxon>Bacillota</taxon>
        <taxon>Clostridia</taxon>
        <taxon>Lachnospirales</taxon>
        <taxon>Lachnospiraceae</taxon>
        <taxon>Eisenbergiella</taxon>
    </lineage>
</organism>
<dbReference type="AlphaFoldDB" id="A0A9D2NG55"/>
<dbReference type="InterPro" id="IPR037185">
    <property type="entry name" value="EmrE-like"/>
</dbReference>
<feature type="domain" description="EamA" evidence="3">
    <location>
        <begin position="15"/>
        <end position="124"/>
    </location>
</feature>
<proteinExistence type="inferred from homology"/>
<dbReference type="InterPro" id="IPR000620">
    <property type="entry name" value="EamA_dom"/>
</dbReference>
<dbReference type="EMBL" id="DWWS01000020">
    <property type="protein sequence ID" value="HJC23104.1"/>
    <property type="molecule type" value="Genomic_DNA"/>
</dbReference>
<dbReference type="Proteomes" id="UP000823891">
    <property type="component" value="Unassembled WGS sequence"/>
</dbReference>
<evidence type="ECO:0000313" key="5">
    <source>
        <dbReference type="Proteomes" id="UP000823891"/>
    </source>
</evidence>
<dbReference type="SUPFAM" id="SSF103481">
    <property type="entry name" value="Multidrug resistance efflux transporter EmrE"/>
    <property type="match status" value="1"/>
</dbReference>
<accession>A0A9D2NG55</accession>
<comment type="similarity">
    <text evidence="1">Belongs to the EamA transporter family.</text>
</comment>
<feature type="transmembrane region" description="Helical" evidence="2">
    <location>
        <begin position="16"/>
        <end position="36"/>
    </location>
</feature>
<dbReference type="Gene3D" id="1.10.3730.20">
    <property type="match status" value="1"/>
</dbReference>
<feature type="transmembrane region" description="Helical" evidence="2">
    <location>
        <begin position="83"/>
        <end position="101"/>
    </location>
</feature>
<protein>
    <submittedName>
        <fullName evidence="4">EamA family transporter</fullName>
    </submittedName>
</protein>
<dbReference type="GO" id="GO:0016020">
    <property type="term" value="C:membrane"/>
    <property type="evidence" value="ECO:0007669"/>
    <property type="project" value="InterPro"/>
</dbReference>
<sequence length="125" mass="13895">MGEGDFAVVFFRGTGFVYYGFLLAGVLAASFSQVLLKKGAMRSWPSLIREYLNVWVLGGYFLLVCSTVLNICGLRGLSFLNGPVMESFGYVFVLFLSRLFFAERITKRKLAGVGCILAGMLLYYL</sequence>
<feature type="transmembrane region" description="Helical" evidence="2">
    <location>
        <begin position="57"/>
        <end position="77"/>
    </location>
</feature>
<keyword evidence="2" id="KW-0472">Membrane</keyword>
<keyword evidence="2" id="KW-0812">Transmembrane</keyword>
<evidence type="ECO:0000313" key="4">
    <source>
        <dbReference type="EMBL" id="HJC23104.1"/>
    </source>
</evidence>
<name>A0A9D2NG55_9FIRM</name>
<comment type="caution">
    <text evidence="4">The sequence shown here is derived from an EMBL/GenBank/DDBJ whole genome shotgun (WGS) entry which is preliminary data.</text>
</comment>
<evidence type="ECO:0000259" key="3">
    <source>
        <dbReference type="Pfam" id="PF00892"/>
    </source>
</evidence>
<reference evidence="4" key="2">
    <citation type="submission" date="2021-04" db="EMBL/GenBank/DDBJ databases">
        <authorList>
            <person name="Gilroy R."/>
        </authorList>
    </citation>
    <scope>NUCLEOTIDE SEQUENCE</scope>
    <source>
        <strain evidence="4">USAMLcec2-132</strain>
    </source>
</reference>